<evidence type="ECO:0000256" key="1">
    <source>
        <dbReference type="SAM" id="Phobius"/>
    </source>
</evidence>
<keyword evidence="1" id="KW-0472">Membrane</keyword>
<evidence type="ECO:0000313" key="2">
    <source>
        <dbReference type="EMBL" id="KGM88668.1"/>
    </source>
</evidence>
<dbReference type="AlphaFoldDB" id="A0A0A0HRE4"/>
<dbReference type="OrthoDB" id="1442233at2"/>
<keyword evidence="1" id="KW-0812">Transmembrane</keyword>
<accession>A0A0A0HRE4</accession>
<dbReference type="PATRIC" id="fig|1288298.3.peg.1518"/>
<feature type="transmembrane region" description="Helical" evidence="1">
    <location>
        <begin position="103"/>
        <end position="121"/>
    </location>
</feature>
<sequence>MSGIYRVAERAMGMNGATWARHANPWSVYTRFTMLPLLALAIWSRVWVGGWAWAGLLAVMIWVWVNPRAFPPPASLDNWASRGVLGERVFLKRPDEVAAHHRHWAALLSAASLPGALIMAVGLWRLDAVWTVFGTILMMVPKIWFVDRMNWVYADWLRQTGKELGNV</sequence>
<protein>
    <recommendedName>
        <fullName evidence="4">Transmembrane protein</fullName>
    </recommendedName>
</protein>
<dbReference type="Pfam" id="PF20358">
    <property type="entry name" value="DUF6653"/>
    <property type="match status" value="1"/>
</dbReference>
<feature type="transmembrane region" description="Helical" evidence="1">
    <location>
        <begin position="128"/>
        <end position="146"/>
    </location>
</feature>
<dbReference type="InterPro" id="IPR046595">
    <property type="entry name" value="DUF6653"/>
</dbReference>
<comment type="caution">
    <text evidence="2">The sequence shown here is derived from an EMBL/GenBank/DDBJ whole genome shotgun (WGS) entry which is preliminary data.</text>
</comment>
<dbReference type="HOGENOM" id="CLU_125938_0_0_5"/>
<evidence type="ECO:0008006" key="4">
    <source>
        <dbReference type="Google" id="ProtNLM"/>
    </source>
</evidence>
<dbReference type="eggNOG" id="ENOG5031G5S">
    <property type="taxonomic scope" value="Bacteria"/>
</dbReference>
<keyword evidence="1" id="KW-1133">Transmembrane helix</keyword>
<dbReference type="EMBL" id="AONH01000007">
    <property type="protein sequence ID" value="KGM88668.1"/>
    <property type="molecule type" value="Genomic_DNA"/>
</dbReference>
<feature type="transmembrane region" description="Helical" evidence="1">
    <location>
        <begin position="37"/>
        <end position="65"/>
    </location>
</feature>
<proteinExistence type="predicted"/>
<evidence type="ECO:0000313" key="3">
    <source>
        <dbReference type="Proteomes" id="UP000030021"/>
    </source>
</evidence>
<dbReference type="Proteomes" id="UP000030021">
    <property type="component" value="Unassembled WGS sequence"/>
</dbReference>
<organism evidence="2 3">
    <name type="scientific">Roseovarius mucosus DSM 17069</name>
    <dbReference type="NCBI Taxonomy" id="1288298"/>
    <lineage>
        <taxon>Bacteria</taxon>
        <taxon>Pseudomonadati</taxon>
        <taxon>Pseudomonadota</taxon>
        <taxon>Alphaproteobacteria</taxon>
        <taxon>Rhodobacterales</taxon>
        <taxon>Roseobacteraceae</taxon>
        <taxon>Roseovarius</taxon>
    </lineage>
</organism>
<name>A0A0A0HRE4_9RHOB</name>
<reference evidence="2 3" key="1">
    <citation type="submission" date="2013-01" db="EMBL/GenBank/DDBJ databases">
        <authorList>
            <person name="Fiebig A."/>
            <person name="Goeker M."/>
            <person name="Klenk H.-P.P."/>
        </authorList>
    </citation>
    <scope>NUCLEOTIDE SEQUENCE [LARGE SCALE GENOMIC DNA]</scope>
    <source>
        <strain evidence="2 3">DSM 17069</strain>
    </source>
</reference>
<gene>
    <name evidence="2" type="ORF">rosmuc_01505</name>
</gene>
<dbReference type="RefSeq" id="WP_037271590.1">
    <property type="nucleotide sequence ID" value="NZ_KN293978.2"/>
</dbReference>